<dbReference type="EC" id="3.7.1.17" evidence="2"/>
<keyword evidence="2" id="KW-0378">Hydrolase</keyword>
<protein>
    <submittedName>
        <fullName evidence="2">4,5:9,10-diseco-3-hydroxy-5,9, 17-trioxoandrosta-1(10),2-diene-4-oate hydrolase</fullName>
        <ecNumber evidence="2">3.7.1.17</ecNumber>
    </submittedName>
</protein>
<feature type="domain" description="AB hydrolase-1" evidence="1">
    <location>
        <begin position="33"/>
        <end position="259"/>
    </location>
</feature>
<dbReference type="InterPro" id="IPR050266">
    <property type="entry name" value="AB_hydrolase_sf"/>
</dbReference>
<evidence type="ECO:0000259" key="1">
    <source>
        <dbReference type="Pfam" id="PF00561"/>
    </source>
</evidence>
<dbReference type="PANTHER" id="PTHR43798">
    <property type="entry name" value="MONOACYLGLYCEROL LIPASE"/>
    <property type="match status" value="1"/>
</dbReference>
<dbReference type="InterPro" id="IPR029058">
    <property type="entry name" value="AB_hydrolase_fold"/>
</dbReference>
<organism evidence="2 3">
    <name type="scientific">Acinetobacter stercoris</name>
    <dbReference type="NCBI Taxonomy" id="2126983"/>
    <lineage>
        <taxon>Bacteria</taxon>
        <taxon>Pseudomonadati</taxon>
        <taxon>Pseudomonadota</taxon>
        <taxon>Gammaproteobacteria</taxon>
        <taxon>Moraxellales</taxon>
        <taxon>Moraxellaceae</taxon>
        <taxon>Acinetobacter</taxon>
    </lineage>
</organism>
<proteinExistence type="predicted"/>
<gene>
    <name evidence="2" type="primary">hsaD</name>
    <name evidence="2" type="ORF">KPC_1330</name>
</gene>
<accession>A0A2U3MXI6</accession>
<evidence type="ECO:0000313" key="3">
    <source>
        <dbReference type="Proteomes" id="UP000245974"/>
    </source>
</evidence>
<dbReference type="EMBL" id="OOGT01000044">
    <property type="protein sequence ID" value="SPL70152.1"/>
    <property type="molecule type" value="Genomic_DNA"/>
</dbReference>
<dbReference type="SUPFAM" id="SSF53474">
    <property type="entry name" value="alpha/beta-Hydrolases"/>
    <property type="match status" value="1"/>
</dbReference>
<dbReference type="InParanoid" id="A0A2U3MXI6"/>
<dbReference type="GO" id="GO:0016020">
    <property type="term" value="C:membrane"/>
    <property type="evidence" value="ECO:0007669"/>
    <property type="project" value="TreeGrafter"/>
</dbReference>
<dbReference type="GO" id="GO:0102296">
    <property type="term" value="F:4,5-9,10-diseco-3-hydroxy-5,9,17-trioxoandrosta-1(10),2-diene-4-oate hydrolase activity"/>
    <property type="evidence" value="ECO:0007669"/>
    <property type="project" value="UniProtKB-EC"/>
</dbReference>
<dbReference type="PRINTS" id="PR00111">
    <property type="entry name" value="ABHYDROLASE"/>
</dbReference>
<dbReference type="Gene3D" id="3.40.50.1820">
    <property type="entry name" value="alpha/beta hydrolase"/>
    <property type="match status" value="1"/>
</dbReference>
<dbReference type="Pfam" id="PF00561">
    <property type="entry name" value="Abhydrolase_1"/>
    <property type="match status" value="1"/>
</dbReference>
<evidence type="ECO:0000313" key="2">
    <source>
        <dbReference type="EMBL" id="SPL70152.1"/>
    </source>
</evidence>
<reference evidence="3" key="1">
    <citation type="submission" date="2018-03" db="EMBL/GenBank/DDBJ databases">
        <authorList>
            <person name="Blom J."/>
        </authorList>
    </citation>
    <scope>NUCLEOTIDE SEQUENCE [LARGE SCALE GENOMIC DNA]</scope>
    <source>
        <strain evidence="3">KPC-SM-21</strain>
    </source>
</reference>
<dbReference type="AlphaFoldDB" id="A0A2U3MXI6"/>
<name>A0A2U3MXI6_9GAMM</name>
<sequence length="275" mass="30494">MTYVEKLKKFPNKTVKLDRFLQAYREAGQGDHHLVLLHGISSGSGSWINQLEDLGHQFHILAWDAPGYGQSDGLATKTPKATDYAVRLKALFDALNIKKAIIVGHSLGALQASAFAHDYPEYVEALVITNAAQGYGQSDAETQLQVFQKRPKMLQELGAEGMAKSRGPHLVYKQDSNALSLIENVMVNISLDGFTNASYLLAYDDIRNYLKNLKIKTVVIAAKQDGITPIDGIKKLAEDLNLCNFQQIDQAGHLSYLDQPDVFNNIILEIIHQTK</sequence>
<keyword evidence="3" id="KW-1185">Reference proteome</keyword>
<dbReference type="Proteomes" id="UP000245974">
    <property type="component" value="Unassembled WGS sequence"/>
</dbReference>
<dbReference type="InterPro" id="IPR000073">
    <property type="entry name" value="AB_hydrolase_1"/>
</dbReference>
<dbReference type="PANTHER" id="PTHR43798:SF33">
    <property type="entry name" value="HYDROLASE, PUTATIVE (AFU_ORTHOLOGUE AFUA_2G14860)-RELATED"/>
    <property type="match status" value="1"/>
</dbReference>